<evidence type="ECO:0000313" key="2">
    <source>
        <dbReference type="Proteomes" id="UP001162501"/>
    </source>
</evidence>
<gene>
    <name evidence="1" type="ORF">MRATA1EN22A_LOCUS26826</name>
</gene>
<accession>A0AC60A524</accession>
<feature type="non-terminal residue" evidence="1">
    <location>
        <position position="1"/>
    </location>
</feature>
<sequence length="113" mass="12195">QPIHGARKKHTSKKEHFFKGALAFETACLFWPGWQRWFDHGSAPVARGKLACVGCVLVLQSSSFSLVLVTLGGSFSPVSMWQTSPPLTTRLGSSADHHGDSAREMSVGSIARA</sequence>
<reference evidence="1" key="1">
    <citation type="submission" date="2023-05" db="EMBL/GenBank/DDBJ databases">
        <authorList>
            <consortium name="ELIXIR-Norway"/>
        </authorList>
    </citation>
    <scope>NUCLEOTIDE SEQUENCE</scope>
</reference>
<dbReference type="EMBL" id="OX596091">
    <property type="protein sequence ID" value="CAN0555426.1"/>
    <property type="molecule type" value="Genomic_DNA"/>
</dbReference>
<evidence type="ECO:0000313" key="1">
    <source>
        <dbReference type="EMBL" id="CAN0555426.1"/>
    </source>
</evidence>
<proteinExistence type="predicted"/>
<protein>
    <submittedName>
        <fullName evidence="1">Uncharacterized protein</fullName>
    </submittedName>
</protein>
<dbReference type="Proteomes" id="UP001162501">
    <property type="component" value="Chromosome 7"/>
</dbReference>
<name>A0AC60A524_RANTA</name>
<organism evidence="1 2">
    <name type="scientific">Rangifer tarandus platyrhynchus</name>
    <name type="common">Svalbard reindeer</name>
    <dbReference type="NCBI Taxonomy" id="3082113"/>
    <lineage>
        <taxon>Eukaryota</taxon>
        <taxon>Metazoa</taxon>
        <taxon>Chordata</taxon>
        <taxon>Craniata</taxon>
        <taxon>Vertebrata</taxon>
        <taxon>Euteleostomi</taxon>
        <taxon>Mammalia</taxon>
        <taxon>Eutheria</taxon>
        <taxon>Laurasiatheria</taxon>
        <taxon>Artiodactyla</taxon>
        <taxon>Ruminantia</taxon>
        <taxon>Pecora</taxon>
        <taxon>Cervidae</taxon>
        <taxon>Odocoileinae</taxon>
        <taxon>Rangifer</taxon>
    </lineage>
</organism>
<reference evidence="1" key="2">
    <citation type="submission" date="2025-03" db="EMBL/GenBank/DDBJ databases">
        <authorList>
            <consortium name="ELIXIR-Norway"/>
            <consortium name="Elixir Norway"/>
        </authorList>
    </citation>
    <scope>NUCLEOTIDE SEQUENCE</scope>
</reference>